<evidence type="ECO:0000313" key="2">
    <source>
        <dbReference type="EMBL" id="KIO34426.1"/>
    </source>
</evidence>
<feature type="compositionally biased region" description="Pro residues" evidence="1">
    <location>
        <begin position="32"/>
        <end position="44"/>
    </location>
</feature>
<dbReference type="OrthoDB" id="3250024at2759"/>
<evidence type="ECO:0000256" key="1">
    <source>
        <dbReference type="SAM" id="MobiDB-lite"/>
    </source>
</evidence>
<feature type="region of interest" description="Disordered" evidence="1">
    <location>
        <begin position="1"/>
        <end position="69"/>
    </location>
</feature>
<dbReference type="Proteomes" id="UP000054248">
    <property type="component" value="Unassembled WGS sequence"/>
</dbReference>
<reference evidence="3" key="2">
    <citation type="submission" date="2015-01" db="EMBL/GenBank/DDBJ databases">
        <title>Evolutionary Origins and Diversification of the Mycorrhizal Mutualists.</title>
        <authorList>
            <consortium name="DOE Joint Genome Institute"/>
            <consortium name="Mycorrhizal Genomics Consortium"/>
            <person name="Kohler A."/>
            <person name="Kuo A."/>
            <person name="Nagy L.G."/>
            <person name="Floudas D."/>
            <person name="Copeland A."/>
            <person name="Barry K.W."/>
            <person name="Cichocki N."/>
            <person name="Veneault-Fourrey C."/>
            <person name="LaButti K."/>
            <person name="Lindquist E.A."/>
            <person name="Lipzen A."/>
            <person name="Lundell T."/>
            <person name="Morin E."/>
            <person name="Murat C."/>
            <person name="Riley R."/>
            <person name="Ohm R."/>
            <person name="Sun H."/>
            <person name="Tunlid A."/>
            <person name="Henrissat B."/>
            <person name="Grigoriev I.V."/>
            <person name="Hibbett D.S."/>
            <person name="Martin F."/>
        </authorList>
    </citation>
    <scope>NUCLEOTIDE SEQUENCE [LARGE SCALE GENOMIC DNA]</scope>
    <source>
        <strain evidence="3">MUT 4182</strain>
    </source>
</reference>
<accession>A0A0C3QWV2</accession>
<feature type="compositionally biased region" description="Polar residues" evidence="1">
    <location>
        <begin position="58"/>
        <end position="69"/>
    </location>
</feature>
<organism evidence="2 3">
    <name type="scientific">Tulasnella calospora MUT 4182</name>
    <dbReference type="NCBI Taxonomy" id="1051891"/>
    <lineage>
        <taxon>Eukaryota</taxon>
        <taxon>Fungi</taxon>
        <taxon>Dikarya</taxon>
        <taxon>Basidiomycota</taxon>
        <taxon>Agaricomycotina</taxon>
        <taxon>Agaricomycetes</taxon>
        <taxon>Cantharellales</taxon>
        <taxon>Tulasnellaceae</taxon>
        <taxon>Tulasnella</taxon>
    </lineage>
</organism>
<proteinExistence type="predicted"/>
<dbReference type="EMBL" id="KN822943">
    <property type="protein sequence ID" value="KIO34426.1"/>
    <property type="molecule type" value="Genomic_DNA"/>
</dbReference>
<sequence length="243" mass="26627">MEASSKPKPRRRTKSQPDQPDAPGGVAASPPKRTPPPPPVPRSVPPTAQEAVEKWRQTMASSSDISSPGNSLHPAYYRLYWKPSAALPSLFPIEATDPSLGTFYLEHVPPPRKGKNYVAFICAREKIHVSRVKLYVNEGSEQMGEERLRLVERDEVLRRGPNECGASSTNPLMITVEMAADSQGYRNRNDAAQPLPLILRTSRSFGNLVRKRKSTPVVEPPLPPAVPAPAAAQSTRRSVKASP</sequence>
<protein>
    <submittedName>
        <fullName evidence="2">Uncharacterized protein</fullName>
    </submittedName>
</protein>
<keyword evidence="3" id="KW-1185">Reference proteome</keyword>
<dbReference type="AlphaFoldDB" id="A0A0C3QWV2"/>
<dbReference type="HOGENOM" id="CLU_1143264_0_0_1"/>
<gene>
    <name evidence="2" type="ORF">M407DRAFT_218635</name>
</gene>
<feature type="compositionally biased region" description="Pro residues" evidence="1">
    <location>
        <begin position="218"/>
        <end position="227"/>
    </location>
</feature>
<evidence type="ECO:0000313" key="3">
    <source>
        <dbReference type="Proteomes" id="UP000054248"/>
    </source>
</evidence>
<feature type="region of interest" description="Disordered" evidence="1">
    <location>
        <begin position="211"/>
        <end position="243"/>
    </location>
</feature>
<reference evidence="2 3" key="1">
    <citation type="submission" date="2014-04" db="EMBL/GenBank/DDBJ databases">
        <authorList>
            <consortium name="DOE Joint Genome Institute"/>
            <person name="Kuo A."/>
            <person name="Girlanda M."/>
            <person name="Perotto S."/>
            <person name="Kohler A."/>
            <person name="Nagy L.G."/>
            <person name="Floudas D."/>
            <person name="Copeland A."/>
            <person name="Barry K.W."/>
            <person name="Cichocki N."/>
            <person name="Veneault-Fourrey C."/>
            <person name="LaButti K."/>
            <person name="Lindquist E.A."/>
            <person name="Lipzen A."/>
            <person name="Lundell T."/>
            <person name="Morin E."/>
            <person name="Murat C."/>
            <person name="Sun H."/>
            <person name="Tunlid A."/>
            <person name="Henrissat B."/>
            <person name="Grigoriev I.V."/>
            <person name="Hibbett D.S."/>
            <person name="Martin F."/>
            <person name="Nordberg H.P."/>
            <person name="Cantor M.N."/>
            <person name="Hua S.X."/>
        </authorList>
    </citation>
    <scope>NUCLEOTIDE SEQUENCE [LARGE SCALE GENOMIC DNA]</scope>
    <source>
        <strain evidence="2 3">MUT 4182</strain>
    </source>
</reference>
<name>A0A0C3QWV2_9AGAM</name>